<proteinExistence type="predicted"/>
<dbReference type="HOGENOM" id="CLU_946967_0_0_1"/>
<reference evidence="2 3" key="1">
    <citation type="journal article" date="2013" name="BMC Genomics">
        <title>Comparative genomics of parasitic silkworm microsporidia reveal an association between genome expansion and host adaptation.</title>
        <authorList>
            <person name="Pan G."/>
            <person name="Xu J."/>
            <person name="Li T."/>
            <person name="Xia Q."/>
            <person name="Liu S.L."/>
            <person name="Zhang G."/>
            <person name="Li S."/>
            <person name="Li C."/>
            <person name="Liu H."/>
            <person name="Yang L."/>
            <person name="Liu T."/>
            <person name="Zhang X."/>
            <person name="Wu Z."/>
            <person name="Fan W."/>
            <person name="Dang X."/>
            <person name="Xiang H."/>
            <person name="Tao M."/>
            <person name="Li Y."/>
            <person name="Hu J."/>
            <person name="Li Z."/>
            <person name="Lin L."/>
            <person name="Luo J."/>
            <person name="Geng L."/>
            <person name="Wang L."/>
            <person name="Long M."/>
            <person name="Wan Y."/>
            <person name="He N."/>
            <person name="Zhang Z."/>
            <person name="Lu C."/>
            <person name="Keeling P.J."/>
            <person name="Wang J."/>
            <person name="Xiang Z."/>
            <person name="Zhou Z."/>
        </authorList>
    </citation>
    <scope>NUCLEOTIDE SEQUENCE [LARGE SCALE GENOMIC DNA]</scope>
    <source>
        <strain evidence="3">CQ1 / CVCC 102059</strain>
    </source>
</reference>
<dbReference type="EMBL" id="KB909054">
    <property type="protein sequence ID" value="EOB13173.1"/>
    <property type="molecule type" value="Genomic_DNA"/>
</dbReference>
<accession>R0MK54</accession>
<keyword evidence="3" id="KW-1185">Reference proteome</keyword>
<evidence type="ECO:0000256" key="1">
    <source>
        <dbReference type="SAM" id="Coils"/>
    </source>
</evidence>
<feature type="coiled-coil region" evidence="1">
    <location>
        <begin position="249"/>
        <end position="276"/>
    </location>
</feature>
<dbReference type="VEuPathDB" id="MicrosporidiaDB:NBO_146g0003"/>
<sequence>MSSDNDEQQKKKLFEFDTPEVGIRSVNLLNNLNITIPTSKWEITPRTATQSKRLKWDQTPFGVVKVESEIYKDNRLQTTSGFSLKQKQNDFMFNKRLTMDEINTILPKEGYSIYNVWNNEDIEQIDFQLFDEDEKLFFSELNETTDEDIKLIFKGLFILKKVKKNKSKRVLKIFTKVKSRNYALEKVILFCFSFDLSINEKSLILKIINVLLSESLSIFRREVFYILAKFSEEENLADECKESFITIFKNNFEDFKTALEREIQDCEKETKDLISRLLEMGIYVFGLAKNLGIL</sequence>
<name>R0MK54_NOSB1</name>
<protein>
    <submittedName>
        <fullName evidence="2">Uncharacterized protein</fullName>
    </submittedName>
</protein>
<evidence type="ECO:0000313" key="2">
    <source>
        <dbReference type="EMBL" id="EOB13173.1"/>
    </source>
</evidence>
<evidence type="ECO:0000313" key="3">
    <source>
        <dbReference type="Proteomes" id="UP000016927"/>
    </source>
</evidence>
<dbReference type="AlphaFoldDB" id="R0MK54"/>
<dbReference type="OrthoDB" id="2196406at2759"/>
<gene>
    <name evidence="2" type="ORF">NBO_146g0003</name>
</gene>
<keyword evidence="1" id="KW-0175">Coiled coil</keyword>
<organism evidence="2 3">
    <name type="scientific">Nosema bombycis (strain CQ1 / CVCC 102059)</name>
    <name type="common">Microsporidian parasite</name>
    <name type="synonym">Pebrine of silkworm</name>
    <dbReference type="NCBI Taxonomy" id="578461"/>
    <lineage>
        <taxon>Eukaryota</taxon>
        <taxon>Fungi</taxon>
        <taxon>Fungi incertae sedis</taxon>
        <taxon>Microsporidia</taxon>
        <taxon>Nosematidae</taxon>
        <taxon>Nosema</taxon>
    </lineage>
</organism>
<dbReference type="STRING" id="578461.R0MK54"/>
<dbReference type="Proteomes" id="UP000016927">
    <property type="component" value="Unassembled WGS sequence"/>
</dbReference>